<name>I0Z0K7_COCSC</name>
<keyword evidence="3" id="KW-1185">Reference proteome</keyword>
<feature type="compositionally biased region" description="Polar residues" evidence="1">
    <location>
        <begin position="73"/>
        <end position="86"/>
    </location>
</feature>
<feature type="region of interest" description="Disordered" evidence="1">
    <location>
        <begin position="124"/>
        <end position="186"/>
    </location>
</feature>
<gene>
    <name evidence="2" type="ORF">COCSUDRAFT_62688</name>
</gene>
<evidence type="ECO:0000313" key="3">
    <source>
        <dbReference type="Proteomes" id="UP000007264"/>
    </source>
</evidence>
<evidence type="ECO:0000313" key="2">
    <source>
        <dbReference type="EMBL" id="EIE24176.1"/>
    </source>
</evidence>
<sequence>MDKTPPAYRPDTGALLNQKALYMAAKQIRQSNNGIDRGSAFHYLLSPAEKLEGFGATSSACSISSSNNCCPSTAKQRSPYSSQQIASEMHDKEKSAMLPISGVCSGASVTRDAHSVVCKGRVSGSEMASATGDGHAKMNRPSKRAARASADPVEQPRKIQATANTQTAKQQGAGRKNLAKLFEREE</sequence>
<dbReference type="RefSeq" id="XP_005648720.1">
    <property type="nucleotide sequence ID" value="XM_005648663.1"/>
</dbReference>
<dbReference type="Proteomes" id="UP000007264">
    <property type="component" value="Unassembled WGS sequence"/>
</dbReference>
<dbReference type="AlphaFoldDB" id="I0Z0K7"/>
<feature type="compositionally biased region" description="Basic residues" evidence="1">
    <location>
        <begin position="137"/>
        <end position="146"/>
    </location>
</feature>
<proteinExistence type="predicted"/>
<reference evidence="2 3" key="1">
    <citation type="journal article" date="2012" name="Genome Biol.">
        <title>The genome of the polar eukaryotic microalga coccomyxa subellipsoidea reveals traits of cold adaptation.</title>
        <authorList>
            <person name="Blanc G."/>
            <person name="Agarkova I."/>
            <person name="Grimwood J."/>
            <person name="Kuo A."/>
            <person name="Brueggeman A."/>
            <person name="Dunigan D."/>
            <person name="Gurnon J."/>
            <person name="Ladunga I."/>
            <person name="Lindquist E."/>
            <person name="Lucas S."/>
            <person name="Pangilinan J."/>
            <person name="Proschold T."/>
            <person name="Salamov A."/>
            <person name="Schmutz J."/>
            <person name="Weeks D."/>
            <person name="Yamada T."/>
            <person name="Claverie J.M."/>
            <person name="Grigoriev I."/>
            <person name="Van Etten J."/>
            <person name="Lomsadze A."/>
            <person name="Borodovsky M."/>
        </authorList>
    </citation>
    <scope>NUCLEOTIDE SEQUENCE [LARGE SCALE GENOMIC DNA]</scope>
    <source>
        <strain evidence="2 3">C-169</strain>
    </source>
</reference>
<evidence type="ECO:0000256" key="1">
    <source>
        <dbReference type="SAM" id="MobiDB-lite"/>
    </source>
</evidence>
<dbReference type="KEGG" id="csl:COCSUDRAFT_62688"/>
<feature type="region of interest" description="Disordered" evidence="1">
    <location>
        <begin position="71"/>
        <end position="92"/>
    </location>
</feature>
<protein>
    <submittedName>
        <fullName evidence="2">Uncharacterized protein</fullName>
    </submittedName>
</protein>
<feature type="compositionally biased region" description="Low complexity" evidence="1">
    <location>
        <begin position="160"/>
        <end position="173"/>
    </location>
</feature>
<dbReference type="EMBL" id="AGSI01000006">
    <property type="protein sequence ID" value="EIE24176.1"/>
    <property type="molecule type" value="Genomic_DNA"/>
</dbReference>
<dbReference type="GeneID" id="17042174"/>
<comment type="caution">
    <text evidence="2">The sequence shown here is derived from an EMBL/GenBank/DDBJ whole genome shotgun (WGS) entry which is preliminary data.</text>
</comment>
<accession>I0Z0K7</accession>
<organism evidence="2 3">
    <name type="scientific">Coccomyxa subellipsoidea (strain C-169)</name>
    <name type="common">Green microalga</name>
    <dbReference type="NCBI Taxonomy" id="574566"/>
    <lineage>
        <taxon>Eukaryota</taxon>
        <taxon>Viridiplantae</taxon>
        <taxon>Chlorophyta</taxon>
        <taxon>core chlorophytes</taxon>
        <taxon>Trebouxiophyceae</taxon>
        <taxon>Trebouxiophyceae incertae sedis</taxon>
        <taxon>Coccomyxaceae</taxon>
        <taxon>Coccomyxa</taxon>
        <taxon>Coccomyxa subellipsoidea</taxon>
    </lineage>
</organism>